<dbReference type="Gene3D" id="2.130.10.30">
    <property type="entry name" value="Regulator of chromosome condensation 1/beta-lactamase-inhibitor protein II"/>
    <property type="match status" value="2"/>
</dbReference>
<dbReference type="EMBL" id="JAEUBF010000781">
    <property type="protein sequence ID" value="KAH3675140.1"/>
    <property type="molecule type" value="Genomic_DNA"/>
</dbReference>
<organism evidence="2 3">
    <name type="scientific">Wickerhamomyces mucosus</name>
    <dbReference type="NCBI Taxonomy" id="1378264"/>
    <lineage>
        <taxon>Eukaryota</taxon>
        <taxon>Fungi</taxon>
        <taxon>Dikarya</taxon>
        <taxon>Ascomycota</taxon>
        <taxon>Saccharomycotina</taxon>
        <taxon>Saccharomycetes</taxon>
        <taxon>Phaffomycetales</taxon>
        <taxon>Wickerhamomycetaceae</taxon>
        <taxon>Wickerhamomyces</taxon>
    </lineage>
</organism>
<feature type="repeat" description="RCC1" evidence="1">
    <location>
        <begin position="161"/>
        <end position="210"/>
    </location>
</feature>
<gene>
    <name evidence="2" type="ORF">WICMUC_002796</name>
</gene>
<dbReference type="Proteomes" id="UP000769528">
    <property type="component" value="Unassembled WGS sequence"/>
</dbReference>
<dbReference type="PANTHER" id="PTHR45982:SF1">
    <property type="entry name" value="REGULATOR OF CHROMOSOME CONDENSATION"/>
    <property type="match status" value="1"/>
</dbReference>
<proteinExistence type="predicted"/>
<reference evidence="2" key="1">
    <citation type="journal article" date="2021" name="Open Biol.">
        <title>Shared evolutionary footprints suggest mitochondrial oxidative damage underlies multiple complex I losses in fungi.</title>
        <authorList>
            <person name="Schikora-Tamarit M.A."/>
            <person name="Marcet-Houben M."/>
            <person name="Nosek J."/>
            <person name="Gabaldon T."/>
        </authorList>
    </citation>
    <scope>NUCLEOTIDE SEQUENCE</scope>
    <source>
        <strain evidence="2">CBS6341</strain>
    </source>
</reference>
<dbReference type="InterPro" id="IPR009091">
    <property type="entry name" value="RCC1/BLIP-II"/>
</dbReference>
<sequence>MTYSVYACGSNGKFQLGTGDDKDLDKLTSVFQSEIPIKKISSGGNHTLILLENGQIYSSGDNTFSQCGIDGSFTKTLSVFTNIPLKDKSNWINCSTGYEFSILVNRNQELYSTGNGLKGELGVASNTTRINQLTKLPFSHHSRIKDIQSCMDHTVLLLENGEVYGWGNSRNGKIGEQAQTKVWIPTKINLGYKVESISLARDFTVFFDGSNVQLLGKDKYGIGLKIPSTIQSIHTMWTSLHIIDSNNQIKSFGNDSHGQLTCSTQPHKFDLFAVGSEHGIIKHKERVLSWGWGEHGNCGVRKKNSETFDYFNEIFLENDTEKVINIFGGCATTWITTSKK</sequence>
<dbReference type="PROSITE" id="PS50012">
    <property type="entry name" value="RCC1_3"/>
    <property type="match status" value="2"/>
</dbReference>
<dbReference type="OrthoDB" id="5370059at2759"/>
<keyword evidence="3" id="KW-1185">Reference proteome</keyword>
<dbReference type="InterPro" id="IPR051553">
    <property type="entry name" value="Ran_GTPase-activating"/>
</dbReference>
<dbReference type="PANTHER" id="PTHR45982">
    <property type="entry name" value="REGULATOR OF CHROMOSOME CONDENSATION"/>
    <property type="match status" value="1"/>
</dbReference>
<protein>
    <submittedName>
        <fullName evidence="2">Uncharacterized protein</fullName>
    </submittedName>
</protein>
<accession>A0A9P8TE10</accession>
<reference evidence="2" key="2">
    <citation type="submission" date="2021-01" db="EMBL/GenBank/DDBJ databases">
        <authorList>
            <person name="Schikora-Tamarit M.A."/>
        </authorList>
    </citation>
    <scope>NUCLEOTIDE SEQUENCE</scope>
    <source>
        <strain evidence="2">CBS6341</strain>
    </source>
</reference>
<evidence type="ECO:0000256" key="1">
    <source>
        <dbReference type="PROSITE-ProRule" id="PRU00235"/>
    </source>
</evidence>
<dbReference type="Pfam" id="PF00415">
    <property type="entry name" value="RCC1"/>
    <property type="match status" value="1"/>
</dbReference>
<feature type="repeat" description="RCC1" evidence="1">
    <location>
        <begin position="3"/>
        <end position="53"/>
    </location>
</feature>
<dbReference type="SUPFAM" id="SSF50985">
    <property type="entry name" value="RCC1/BLIP-II"/>
    <property type="match status" value="1"/>
</dbReference>
<dbReference type="PRINTS" id="PR00633">
    <property type="entry name" value="RCCNDNSATION"/>
</dbReference>
<name>A0A9P8TE10_9ASCO</name>
<comment type="caution">
    <text evidence="2">The sequence shown here is derived from an EMBL/GenBank/DDBJ whole genome shotgun (WGS) entry which is preliminary data.</text>
</comment>
<evidence type="ECO:0000313" key="3">
    <source>
        <dbReference type="Proteomes" id="UP000769528"/>
    </source>
</evidence>
<dbReference type="Pfam" id="PF13540">
    <property type="entry name" value="RCC1_2"/>
    <property type="match status" value="1"/>
</dbReference>
<evidence type="ECO:0000313" key="2">
    <source>
        <dbReference type="EMBL" id="KAH3675140.1"/>
    </source>
</evidence>
<dbReference type="InterPro" id="IPR000408">
    <property type="entry name" value="Reg_chr_condens"/>
</dbReference>
<dbReference type="AlphaFoldDB" id="A0A9P8TE10"/>